<dbReference type="RefSeq" id="WP_133362779.1">
    <property type="nucleotide sequence ID" value="NZ_CP037940.1"/>
</dbReference>
<sequence length="139" mass="15167">MLLLLQFVWPSSHAKKPEAVDARAEKLVKKTTTSSRAESITIPGTPTINVSTKTNMAQVGWENPVKNPCYFKYRLILAESGETLFQSQLIKPGLGFNEIHLSKSLPKGKHQAIIVIETTSLATGKPLNGAKLNSVLNVV</sequence>
<protein>
    <submittedName>
        <fullName evidence="1">Uncharacterized protein</fullName>
    </submittedName>
</protein>
<dbReference type="KEGG" id="wei:EQG49_04105"/>
<dbReference type="EMBL" id="CP037940">
    <property type="protein sequence ID" value="QBO35700.1"/>
    <property type="molecule type" value="Genomic_DNA"/>
</dbReference>
<dbReference type="Proteomes" id="UP000292886">
    <property type="component" value="Chromosome"/>
</dbReference>
<dbReference type="AlphaFoldDB" id="A0A4P6YSR7"/>
<accession>A0A4P6YSR7</accession>
<proteinExistence type="predicted"/>
<name>A0A4P6YSR7_9LACO</name>
<keyword evidence="2" id="KW-1185">Reference proteome</keyword>
<evidence type="ECO:0000313" key="2">
    <source>
        <dbReference type="Proteomes" id="UP000292886"/>
    </source>
</evidence>
<evidence type="ECO:0000313" key="1">
    <source>
        <dbReference type="EMBL" id="QBO35700.1"/>
    </source>
</evidence>
<organism evidence="1 2">
    <name type="scientific">Periweissella cryptocerci</name>
    <dbReference type="NCBI Taxonomy" id="2506420"/>
    <lineage>
        <taxon>Bacteria</taxon>
        <taxon>Bacillati</taxon>
        <taxon>Bacillota</taxon>
        <taxon>Bacilli</taxon>
        <taxon>Lactobacillales</taxon>
        <taxon>Lactobacillaceae</taxon>
        <taxon>Periweissella</taxon>
    </lineage>
</organism>
<dbReference type="OrthoDB" id="2166499at2"/>
<gene>
    <name evidence="1" type="ORF">EQG49_04105</name>
</gene>
<reference evidence="2" key="1">
    <citation type="submission" date="2019-03" db="EMBL/GenBank/DDBJ databases">
        <title>Weissella sp. 26KH-42 Genome sequencing.</title>
        <authorList>
            <person name="Heo J."/>
            <person name="Kim S.-J."/>
            <person name="Kim J.-S."/>
            <person name="Hong S.-B."/>
            <person name="Kwon S.-W."/>
        </authorList>
    </citation>
    <scope>NUCLEOTIDE SEQUENCE [LARGE SCALE GENOMIC DNA]</scope>
    <source>
        <strain evidence="2">26KH-42</strain>
    </source>
</reference>